<dbReference type="RefSeq" id="WP_250063486.1">
    <property type="nucleotide sequence ID" value="NZ_JAMJPK010000009.1"/>
</dbReference>
<feature type="domain" description="General secretion pathway GspH" evidence="12">
    <location>
        <begin position="43"/>
        <end position="122"/>
    </location>
</feature>
<dbReference type="InterPro" id="IPR022346">
    <property type="entry name" value="T2SS_GspH"/>
</dbReference>
<evidence type="ECO:0000313" key="13">
    <source>
        <dbReference type="EMBL" id="MCL7942052.1"/>
    </source>
</evidence>
<keyword evidence="4" id="KW-0488">Methylation</keyword>
<dbReference type="Pfam" id="PF12019">
    <property type="entry name" value="GspH"/>
    <property type="match status" value="1"/>
</dbReference>
<dbReference type="InterPro" id="IPR012902">
    <property type="entry name" value="N_methyl_site"/>
</dbReference>
<evidence type="ECO:0000256" key="5">
    <source>
        <dbReference type="ARBA" id="ARBA00022519"/>
    </source>
</evidence>
<evidence type="ECO:0000256" key="7">
    <source>
        <dbReference type="ARBA" id="ARBA00022989"/>
    </source>
</evidence>
<dbReference type="PROSITE" id="PS00409">
    <property type="entry name" value="PROKAR_NTER_METHYL"/>
    <property type="match status" value="1"/>
</dbReference>
<reference evidence="13" key="1">
    <citation type="submission" date="2022-05" db="EMBL/GenBank/DDBJ databases">
        <title>Halomonas geminus sp. nov. and Halomonas llamarensis sp. nov. isolated from high-altitude salars of the Atacama Desert.</title>
        <authorList>
            <person name="Hintersatz C."/>
            <person name="Rojas L.A."/>
            <person name="Wei T.-S."/>
            <person name="Kutschke S."/>
            <person name="Lehmann F."/>
            <person name="Jain R."/>
            <person name="Pollmann K."/>
        </authorList>
    </citation>
    <scope>NUCLEOTIDE SEQUENCE</scope>
    <source>
        <strain evidence="13">ATCH28</strain>
    </source>
</reference>
<gene>
    <name evidence="13" type="ORF">M8009_17345</name>
</gene>
<evidence type="ECO:0000256" key="8">
    <source>
        <dbReference type="ARBA" id="ARBA00023136"/>
    </source>
</evidence>
<organism evidence="13 14">
    <name type="scientific">Halomonas gemina</name>
    <dbReference type="NCBI Taxonomy" id="2945105"/>
    <lineage>
        <taxon>Bacteria</taxon>
        <taxon>Pseudomonadati</taxon>
        <taxon>Pseudomonadota</taxon>
        <taxon>Gammaproteobacteria</taxon>
        <taxon>Oceanospirillales</taxon>
        <taxon>Halomonadaceae</taxon>
        <taxon>Halomonas</taxon>
    </lineage>
</organism>
<evidence type="ECO:0000256" key="4">
    <source>
        <dbReference type="ARBA" id="ARBA00022481"/>
    </source>
</evidence>
<comment type="subcellular location">
    <subcellularLocation>
        <location evidence="1">Cell inner membrane</location>
        <topology evidence="1">Single-pass membrane protein</topology>
    </subcellularLocation>
</comment>
<keyword evidence="5" id="KW-0997">Cell inner membrane</keyword>
<evidence type="ECO:0000256" key="6">
    <source>
        <dbReference type="ARBA" id="ARBA00022692"/>
    </source>
</evidence>
<dbReference type="SUPFAM" id="SSF54523">
    <property type="entry name" value="Pili subunits"/>
    <property type="match status" value="1"/>
</dbReference>
<keyword evidence="6 11" id="KW-0812">Transmembrane</keyword>
<dbReference type="EMBL" id="JAMJPK010000009">
    <property type="protein sequence ID" value="MCL7942052.1"/>
    <property type="molecule type" value="Genomic_DNA"/>
</dbReference>
<name>A0ABT0T5G0_9GAMM</name>
<keyword evidence="8 11" id="KW-0472">Membrane</keyword>
<feature type="transmembrane region" description="Helical" evidence="11">
    <location>
        <begin position="6"/>
        <end position="29"/>
    </location>
</feature>
<evidence type="ECO:0000259" key="12">
    <source>
        <dbReference type="Pfam" id="PF12019"/>
    </source>
</evidence>
<evidence type="ECO:0000313" key="14">
    <source>
        <dbReference type="Proteomes" id="UP001165369"/>
    </source>
</evidence>
<evidence type="ECO:0000256" key="11">
    <source>
        <dbReference type="SAM" id="Phobius"/>
    </source>
</evidence>
<evidence type="ECO:0000256" key="3">
    <source>
        <dbReference type="ARBA" id="ARBA00022475"/>
    </source>
</evidence>
<evidence type="ECO:0000256" key="1">
    <source>
        <dbReference type="ARBA" id="ARBA00004377"/>
    </source>
</evidence>
<evidence type="ECO:0000256" key="9">
    <source>
        <dbReference type="ARBA" id="ARBA00025772"/>
    </source>
</evidence>
<comment type="similarity">
    <text evidence="9">Belongs to the GSP H family.</text>
</comment>
<keyword evidence="7 11" id="KW-1133">Transmembrane helix</keyword>
<proteinExistence type="inferred from homology"/>
<accession>A0ABT0T5G0</accession>
<dbReference type="NCBIfam" id="TIGR02532">
    <property type="entry name" value="IV_pilin_GFxxxE"/>
    <property type="match status" value="1"/>
</dbReference>
<comment type="caution">
    <text evidence="13">The sequence shown here is derived from an EMBL/GenBank/DDBJ whole genome shotgun (WGS) entry which is preliminary data.</text>
</comment>
<evidence type="ECO:0000256" key="2">
    <source>
        <dbReference type="ARBA" id="ARBA00021549"/>
    </source>
</evidence>
<sequence>MKSEGFTLIELLVTLAVMVILVTIAVPGFQSLLANGRHAADYNSILSGLTLARSEAVKSREKVSFILEQEDGSPPWKYTVADDGGAEIRIADSVHETINIFYDGTAVVKKTITFNSLGRTSTDDDCGSGCKVKIEGGSDNCSVISVSAYGRMGKEECGL</sequence>
<dbReference type="Pfam" id="PF07963">
    <property type="entry name" value="N_methyl"/>
    <property type="match status" value="1"/>
</dbReference>
<keyword evidence="14" id="KW-1185">Reference proteome</keyword>
<dbReference type="InterPro" id="IPR045584">
    <property type="entry name" value="Pilin-like"/>
</dbReference>
<protein>
    <recommendedName>
        <fullName evidence="2">Type II secretion system protein H</fullName>
    </recommendedName>
    <alternativeName>
        <fullName evidence="10">General secretion pathway protein H</fullName>
    </alternativeName>
</protein>
<keyword evidence="3" id="KW-1003">Cell membrane</keyword>
<dbReference type="Proteomes" id="UP001165369">
    <property type="component" value="Unassembled WGS sequence"/>
</dbReference>
<dbReference type="Gene3D" id="3.30.700.10">
    <property type="entry name" value="Glycoprotein, Type 4 Pilin"/>
    <property type="match status" value="1"/>
</dbReference>
<evidence type="ECO:0000256" key="10">
    <source>
        <dbReference type="ARBA" id="ARBA00030775"/>
    </source>
</evidence>